<organism evidence="5 6">
    <name type="scientific">Hymenoscyphus fraxineus</name>
    <dbReference type="NCBI Taxonomy" id="746836"/>
    <lineage>
        <taxon>Eukaryota</taxon>
        <taxon>Fungi</taxon>
        <taxon>Dikarya</taxon>
        <taxon>Ascomycota</taxon>
        <taxon>Pezizomycotina</taxon>
        <taxon>Leotiomycetes</taxon>
        <taxon>Helotiales</taxon>
        <taxon>Helotiaceae</taxon>
        <taxon>Hymenoscyphus</taxon>
    </lineage>
</organism>
<feature type="compositionally biased region" description="Polar residues" evidence="1">
    <location>
        <begin position="54"/>
        <end position="66"/>
    </location>
</feature>
<proteinExistence type="predicted"/>
<evidence type="ECO:0000256" key="1">
    <source>
        <dbReference type="SAM" id="MobiDB-lite"/>
    </source>
</evidence>
<comment type="caution">
    <text evidence="5">The sequence shown here is derived from an EMBL/GenBank/DDBJ whole genome shotgun (WGS) entry which is preliminary data.</text>
</comment>
<dbReference type="InterPro" id="IPR055647">
    <property type="entry name" value="DUF7223"/>
</dbReference>
<dbReference type="EMBL" id="CAJVRL010000127">
    <property type="protein sequence ID" value="CAG8962344.1"/>
    <property type="molecule type" value="Genomic_DNA"/>
</dbReference>
<evidence type="ECO:0000313" key="5">
    <source>
        <dbReference type="EMBL" id="CAG8962344.1"/>
    </source>
</evidence>
<feature type="signal peptide" evidence="2">
    <location>
        <begin position="1"/>
        <end position="25"/>
    </location>
</feature>
<name>A0A9N9PPT3_9HELO</name>
<evidence type="ECO:0000313" key="6">
    <source>
        <dbReference type="Proteomes" id="UP000696280"/>
    </source>
</evidence>
<accession>A0A9N9PPT3</accession>
<dbReference type="InterPro" id="IPR054293">
    <property type="entry name" value="DUF7029"/>
</dbReference>
<dbReference type="Pfam" id="PF22974">
    <property type="entry name" value="DUF7029"/>
    <property type="match status" value="1"/>
</dbReference>
<keyword evidence="6" id="KW-1185">Reference proteome</keyword>
<evidence type="ECO:0000256" key="2">
    <source>
        <dbReference type="SAM" id="SignalP"/>
    </source>
</evidence>
<keyword evidence="2" id="KW-0732">Signal</keyword>
<feature type="chain" id="PRO_5040332265" evidence="2">
    <location>
        <begin position="26"/>
        <end position="813"/>
    </location>
</feature>
<dbReference type="PROSITE" id="PS51257">
    <property type="entry name" value="PROKAR_LIPOPROTEIN"/>
    <property type="match status" value="1"/>
</dbReference>
<feature type="domain" description="DUF7029" evidence="3">
    <location>
        <begin position="158"/>
        <end position="254"/>
    </location>
</feature>
<evidence type="ECO:0000259" key="3">
    <source>
        <dbReference type="Pfam" id="PF22974"/>
    </source>
</evidence>
<dbReference type="Pfam" id="PF23865">
    <property type="entry name" value="DUF7223"/>
    <property type="match status" value="1"/>
</dbReference>
<sequence>MMFLKQPVVLASTCISILLSGCVEAVAITSASSFSYSVARNASSTISSSSTNVPTNATTITYTRPNSTISSSSLITPSPTHKNTTSTASQTGWYTFANKTANAGTPTPEPAILSPAIPPGLDRHDPIVLQPNTSVSLFYQSPAPTNASDVAVASVDIPKMAYPAVVLDHSALVTHVDCDPNNLRMKFLHSNGLEAAKAHWSDMPKFVMMSFHDKCGQASQTGERDYLLVHELEFNHEDLTAAAKISHIGMVEAVGEQNPVTVDMGTYTPASVDGNVGFDSANAPPVASNTTAKSNTTSSGSDFDVELDDAIGYTGLSNSTIHKRFAGLEPHQKLVVRGWFKKIIKKVVNAVKKVVTKFIPSWTLTPLNKNIDLNIGGGNVATPWGKKGYKLYSKSSGSNYLTLYCVDCGVSGVVNVKATVTFNLIGIISGGSFSANGNIGAGLGIGVDANYAASIPAFNQPLVAIPLSPFAIPGLITIGPHLDLAVGANAFVSAKGQIYAGVHIGWPAIHAELKLFGAPEASGWTPSVTHDFQATGSLTLGADAYVTVSLGFGVSLLNGLKNYGVALVDKPDIYIKGASGDPACAHGLQITAGIKNEVYADILGKHHSITTWNGPSAGKCISIKKRDDVLTLPAPESMSRRRSISRRDGSTMQIQTPEHDIGIHYADNGNLYALAQGNGSLVDMSTVSFATNNGSIFTGDARGRVFHGYQDTLDNLGISRFRLSLPSHIPRTAVQMTLQAANLEDETDVLVALDASHHVYYPIICTFGQADFPKLFLVKDLEAGVAKLMDGANVDAITGVKPEECDFVPLVAV</sequence>
<gene>
    <name evidence="5" type="ORF">HYFRA_00005400</name>
</gene>
<protein>
    <submittedName>
        <fullName evidence="5">Uncharacterized protein</fullName>
    </submittedName>
</protein>
<dbReference type="OrthoDB" id="3515070at2759"/>
<feature type="compositionally biased region" description="Low complexity" evidence="1">
    <location>
        <begin position="67"/>
        <end position="80"/>
    </location>
</feature>
<feature type="region of interest" description="Disordered" evidence="1">
    <location>
        <begin position="45"/>
        <end position="89"/>
    </location>
</feature>
<dbReference type="Proteomes" id="UP000696280">
    <property type="component" value="Unassembled WGS sequence"/>
</dbReference>
<feature type="domain" description="DUF7223" evidence="4">
    <location>
        <begin position="391"/>
        <end position="567"/>
    </location>
</feature>
<evidence type="ECO:0000259" key="4">
    <source>
        <dbReference type="Pfam" id="PF23865"/>
    </source>
</evidence>
<dbReference type="AlphaFoldDB" id="A0A9N9PPT3"/>
<reference evidence="5" key="1">
    <citation type="submission" date="2021-07" db="EMBL/GenBank/DDBJ databases">
        <authorList>
            <person name="Durling M."/>
        </authorList>
    </citation>
    <scope>NUCLEOTIDE SEQUENCE</scope>
</reference>